<reference evidence="2" key="1">
    <citation type="submission" date="2019-05" db="EMBL/GenBank/DDBJ databases">
        <title>Methanoculleus sp. FWC-SCC1, a methanogenic archaeon isolated from deep marine cold seep.</title>
        <authorList>
            <person name="Chen Y.-W."/>
            <person name="Chen S.-C."/>
            <person name="Teng N.-H."/>
            <person name="Lai M.-C."/>
        </authorList>
    </citation>
    <scope>NUCLEOTIDE SEQUENCE</scope>
    <source>
        <strain evidence="2">FWC-SCC1</strain>
    </source>
</reference>
<keyword evidence="3" id="KW-1185">Reference proteome</keyword>
<feature type="transmembrane region" description="Helical" evidence="1">
    <location>
        <begin position="336"/>
        <end position="354"/>
    </location>
</feature>
<organism evidence="2 3">
    <name type="scientific">Methanoculleus frigidifontis</name>
    <dbReference type="NCBI Taxonomy" id="2584085"/>
    <lineage>
        <taxon>Archaea</taxon>
        <taxon>Methanobacteriati</taxon>
        <taxon>Methanobacteriota</taxon>
        <taxon>Stenosarchaea group</taxon>
        <taxon>Methanomicrobia</taxon>
        <taxon>Methanomicrobiales</taxon>
        <taxon>Methanomicrobiaceae</taxon>
        <taxon>Methanoculleus</taxon>
    </lineage>
</organism>
<protein>
    <recommendedName>
        <fullName evidence="4">Glycosyltransferase RgtA/B/C/D-like domain-containing protein</fullName>
    </recommendedName>
</protein>
<feature type="transmembrane region" description="Helical" evidence="1">
    <location>
        <begin position="402"/>
        <end position="420"/>
    </location>
</feature>
<dbReference type="EMBL" id="VCYH01000001">
    <property type="protein sequence ID" value="MDN7023714.1"/>
    <property type="molecule type" value="Genomic_DNA"/>
</dbReference>
<name>A0ABT8M706_9EURY</name>
<feature type="transmembrane region" description="Helical" evidence="1">
    <location>
        <begin position="488"/>
        <end position="508"/>
    </location>
</feature>
<sequence length="644" mass="71032">MGIAYTTVAIDKIVVLLVFLTGCLICAVSVQHHLQQEYIGVTLIGASLVYQAFRSRLLRSGFPSEICRSKSRMFVACGIVFALLFTLSLLVLRLEAYHRPAAFFLLVSGMAALVALQIMGARTGLGTLLILLEIFGLSALIRSSLYYLFPALHGVDPLYHFGLVTEILQNGSFPAAGYEAYADFPLTHYLLAVLESVALMGLKNAFFVLGVLMIVSTLFVFLITRDLFHVKAGLLAVLLLNMSSWHILWSVDITPMSLGTILFLVLLFLVFSRTLSSGGQFSLVSILIFFIAAVVVCVHVIPTIVLFVASVSILAGALAQRFSIRNLRIGAAQIHLNSKYAAYFGLITILYWQHAYGTETRSFYEKVVFSVYDSLQGAAIGNVGAVTQIAKFDLLQIVLDNLGYALLVALMLLGLFSVLAHENSRGTGVTLLVLTGALFAFIYIPALVGSNASLPHRWFLYAYVPASILAAIGCWSMLAILKRPGAKIAAITAIALCFTFFMTTNSLVNSDSPLYPNVREDSITWAREYYYDSEVYAGRFLAKRSCNDNIVTDGRFTNVFTEYYGYEWVYPMYPSDPGSYAKGVVLLRENVRNGRIVDRPTGYVYTYEKAPKAFLDGFEGARYTRAYSSSNVTTYVPCPSYEVH</sequence>
<dbReference type="Proteomes" id="UP001168338">
    <property type="component" value="Unassembled WGS sequence"/>
</dbReference>
<accession>A0ABT8M706</accession>
<keyword evidence="1" id="KW-1133">Transmembrane helix</keyword>
<evidence type="ECO:0008006" key="4">
    <source>
        <dbReference type="Google" id="ProtNLM"/>
    </source>
</evidence>
<gene>
    <name evidence="2" type="ORF">FGU65_02180</name>
</gene>
<feature type="transmembrane region" description="Helical" evidence="1">
    <location>
        <begin position="128"/>
        <end position="149"/>
    </location>
</feature>
<evidence type="ECO:0000256" key="1">
    <source>
        <dbReference type="SAM" id="Phobius"/>
    </source>
</evidence>
<proteinExistence type="predicted"/>
<evidence type="ECO:0000313" key="3">
    <source>
        <dbReference type="Proteomes" id="UP001168338"/>
    </source>
</evidence>
<feature type="transmembrane region" description="Helical" evidence="1">
    <location>
        <begin position="205"/>
        <end position="223"/>
    </location>
</feature>
<dbReference type="RefSeq" id="WP_301662763.1">
    <property type="nucleotide sequence ID" value="NZ_VCYH01000001.1"/>
</dbReference>
<feature type="transmembrane region" description="Helical" evidence="1">
    <location>
        <begin position="97"/>
        <end position="116"/>
    </location>
</feature>
<feature type="transmembrane region" description="Helical" evidence="1">
    <location>
        <begin position="36"/>
        <end position="53"/>
    </location>
</feature>
<feature type="transmembrane region" description="Helical" evidence="1">
    <location>
        <begin position="458"/>
        <end position="481"/>
    </location>
</feature>
<comment type="caution">
    <text evidence="2">The sequence shown here is derived from an EMBL/GenBank/DDBJ whole genome shotgun (WGS) entry which is preliminary data.</text>
</comment>
<feature type="transmembrane region" description="Helical" evidence="1">
    <location>
        <begin position="12"/>
        <end position="30"/>
    </location>
</feature>
<feature type="transmembrane region" description="Helical" evidence="1">
    <location>
        <begin position="253"/>
        <end position="271"/>
    </location>
</feature>
<evidence type="ECO:0000313" key="2">
    <source>
        <dbReference type="EMBL" id="MDN7023714.1"/>
    </source>
</evidence>
<keyword evidence="1" id="KW-0472">Membrane</keyword>
<keyword evidence="1" id="KW-0812">Transmembrane</keyword>
<feature type="transmembrane region" description="Helical" evidence="1">
    <location>
        <begin position="73"/>
        <end position="91"/>
    </location>
</feature>
<feature type="transmembrane region" description="Helical" evidence="1">
    <location>
        <begin position="283"/>
        <end position="301"/>
    </location>
</feature>
<feature type="transmembrane region" description="Helical" evidence="1">
    <location>
        <begin position="230"/>
        <end position="247"/>
    </location>
</feature>
<feature type="transmembrane region" description="Helical" evidence="1">
    <location>
        <begin position="307"/>
        <end position="324"/>
    </location>
</feature>
<feature type="transmembrane region" description="Helical" evidence="1">
    <location>
        <begin position="427"/>
        <end position="446"/>
    </location>
</feature>